<dbReference type="Proteomes" id="UP000307173">
    <property type="component" value="Unassembled WGS sequence"/>
</dbReference>
<gene>
    <name evidence="1" type="ORF">CANINC_003892</name>
</gene>
<sequence>MGLNGHKVLGVLVFSGLGVYSGVKFFEPLIVEQLRKDGNLRSDIPIPQFDENGDKIINGVDKSKEWKELHEKLIAKKD</sequence>
<comment type="caution">
    <text evidence="1">The sequence shown here is derived from an EMBL/GenBank/DDBJ whole genome shotgun (WGS) entry which is preliminary data.</text>
</comment>
<organism evidence="1 2">
    <name type="scientific">Pichia inconspicua</name>
    <dbReference type="NCBI Taxonomy" id="52247"/>
    <lineage>
        <taxon>Eukaryota</taxon>
        <taxon>Fungi</taxon>
        <taxon>Dikarya</taxon>
        <taxon>Ascomycota</taxon>
        <taxon>Saccharomycotina</taxon>
        <taxon>Pichiomycetes</taxon>
        <taxon>Pichiales</taxon>
        <taxon>Pichiaceae</taxon>
        <taxon>Pichia</taxon>
    </lineage>
</organism>
<evidence type="ECO:0000313" key="2">
    <source>
        <dbReference type="Proteomes" id="UP000307173"/>
    </source>
</evidence>
<reference evidence="1 2" key="1">
    <citation type="journal article" date="2019" name="Front. Genet.">
        <title>Whole-Genome Sequencing of the Opportunistic Yeast Pathogen Candida inconspicua Uncovers Its Hybrid Origin.</title>
        <authorList>
            <person name="Mixao V."/>
            <person name="Hansen A.P."/>
            <person name="Saus E."/>
            <person name="Boekhout T."/>
            <person name="Lass-Florl C."/>
            <person name="Gabaldon T."/>
        </authorList>
    </citation>
    <scope>NUCLEOTIDE SEQUENCE [LARGE SCALE GENOMIC DNA]</scope>
    <source>
        <strain evidence="1 2">CBS 180</strain>
    </source>
</reference>
<protein>
    <submittedName>
        <fullName evidence="1">Uncharacterized protein</fullName>
    </submittedName>
</protein>
<dbReference type="AlphaFoldDB" id="A0A4T0WXD7"/>
<evidence type="ECO:0000313" key="1">
    <source>
        <dbReference type="EMBL" id="TID18151.1"/>
    </source>
</evidence>
<dbReference type="OrthoDB" id="4080273at2759"/>
<keyword evidence="2" id="KW-1185">Reference proteome</keyword>
<dbReference type="EMBL" id="SELW01000612">
    <property type="protein sequence ID" value="TID18151.1"/>
    <property type="molecule type" value="Genomic_DNA"/>
</dbReference>
<name>A0A4T0WXD7_9ASCO</name>
<proteinExistence type="predicted"/>
<accession>A0A4T0WXD7</accession>